<proteinExistence type="predicted"/>
<dbReference type="Proteomes" id="UP001321473">
    <property type="component" value="Unassembled WGS sequence"/>
</dbReference>
<evidence type="ECO:0000313" key="1">
    <source>
        <dbReference type="EMBL" id="KAK8788165.1"/>
    </source>
</evidence>
<evidence type="ECO:0000313" key="2">
    <source>
        <dbReference type="Proteomes" id="UP001321473"/>
    </source>
</evidence>
<reference evidence="1 2" key="1">
    <citation type="journal article" date="2023" name="Arcadia Sci">
        <title>De novo assembly of a long-read Amblyomma americanum tick genome.</title>
        <authorList>
            <person name="Chou S."/>
            <person name="Poskanzer K.E."/>
            <person name="Rollins M."/>
            <person name="Thuy-Boun P.S."/>
        </authorList>
    </citation>
    <scope>NUCLEOTIDE SEQUENCE [LARGE SCALE GENOMIC DNA]</scope>
    <source>
        <strain evidence="1">F_SG_1</strain>
        <tissue evidence="1">Salivary glands</tissue>
    </source>
</reference>
<organism evidence="1 2">
    <name type="scientific">Amblyomma americanum</name>
    <name type="common">Lone star tick</name>
    <dbReference type="NCBI Taxonomy" id="6943"/>
    <lineage>
        <taxon>Eukaryota</taxon>
        <taxon>Metazoa</taxon>
        <taxon>Ecdysozoa</taxon>
        <taxon>Arthropoda</taxon>
        <taxon>Chelicerata</taxon>
        <taxon>Arachnida</taxon>
        <taxon>Acari</taxon>
        <taxon>Parasitiformes</taxon>
        <taxon>Ixodida</taxon>
        <taxon>Ixodoidea</taxon>
        <taxon>Ixodidae</taxon>
        <taxon>Amblyomminae</taxon>
        <taxon>Amblyomma</taxon>
    </lineage>
</organism>
<name>A0AAQ4FN67_AMBAM</name>
<keyword evidence="2" id="KW-1185">Reference proteome</keyword>
<protein>
    <submittedName>
        <fullName evidence="1">Uncharacterized protein</fullName>
    </submittedName>
</protein>
<accession>A0AAQ4FN67</accession>
<dbReference type="EMBL" id="JARKHS020001090">
    <property type="protein sequence ID" value="KAK8788165.1"/>
    <property type="molecule type" value="Genomic_DNA"/>
</dbReference>
<sequence length="83" mass="9127">MRRRKKLDTMSFHGKTTAQKSMRHLATIKGTGSACPEFLIMQIHTLDTMAQACLFALDDQTLPQTKDSGVSSNAMLWGVATTP</sequence>
<dbReference type="AlphaFoldDB" id="A0AAQ4FN67"/>
<comment type="caution">
    <text evidence="1">The sequence shown here is derived from an EMBL/GenBank/DDBJ whole genome shotgun (WGS) entry which is preliminary data.</text>
</comment>
<gene>
    <name evidence="1" type="ORF">V5799_022058</name>
</gene>